<dbReference type="eggNOG" id="COG2207">
    <property type="taxonomic scope" value="Bacteria"/>
</dbReference>
<dbReference type="KEGG" id="sma:SAVERM_472"/>
<sequence length="362" mass="39245">MRPSTEPPQASVRLPHPPVHRDRLQPAPFLSSLAAEAGTYSPEVGELLARNVGDLLTTVVTERLGRDAAPTDAGRQTLLQRIRHFINAHLADPALSAEAIAAHHHISVRHLQRLFQAEGTTVNGWIRGRRLKECGRELSRPRRSRPAVSAVGLRQPRPLQPGVPRRLRHVAARMAGHGRCDRRCGSKTLRAWVSGRVLKSGAPVGRPRLRLGTRLRSGRAGLTGRLVGDQQAACQASTSSVLGLRRVGRRAERFESSESGPPTTGRPRRSSATGVRSGRRTGSGRTPRRRAVRRSGARRDGAGCGCRRRSGTHGARRPGRGVLVTLLQAAELLRRPLVEDGAVGRSFTVRAVARPAYTACVA</sequence>
<evidence type="ECO:0000256" key="1">
    <source>
        <dbReference type="SAM" id="MobiDB-lite"/>
    </source>
</evidence>
<accession>Q82QN3</accession>
<feature type="compositionally biased region" description="Basic residues" evidence="1">
    <location>
        <begin position="286"/>
        <end position="296"/>
    </location>
</feature>
<reference evidence="3 4" key="3">
    <citation type="journal article" date="2014" name="J. Ind. Microbiol. Biotechnol.">
        <title>Genome mining of the Streptomyces avermitilis genome and development of genome-minimized hosts for heterologous expression of biosynthetic gene clusters.</title>
        <authorList>
            <person name="Ikeda H."/>
            <person name="Shin-ya K."/>
            <person name="Omura S."/>
        </authorList>
    </citation>
    <scope>NUCLEOTIDE SEQUENCE [LARGE SCALE GENOMIC DNA]</scope>
    <source>
        <strain evidence="4">ATCC 31267 / DSM 46492 / JCM 5070 / NBRC 14893 / NCIMB 12804 / NRRL 8165 / MA-4680</strain>
    </source>
</reference>
<name>Q82QN3_STRAW</name>
<keyword evidence="4" id="KW-1185">Reference proteome</keyword>
<evidence type="ECO:0000313" key="4">
    <source>
        <dbReference type="Proteomes" id="UP000000428"/>
    </source>
</evidence>
<reference evidence="3 4" key="1">
    <citation type="journal article" date="2001" name="Proc. Natl. Acad. Sci. U.S.A.">
        <title>Genome sequence of an industrial microorganism Streptomyces avermitilis: deducing the ability of producing secondary metabolites.</title>
        <authorList>
            <person name="Omura S."/>
            <person name="Ikeda H."/>
            <person name="Ishikawa J."/>
            <person name="Hanamoto A."/>
            <person name="Takahashi C."/>
            <person name="Shinose M."/>
            <person name="Takahashi Y."/>
            <person name="Horikawa H."/>
            <person name="Nakazawa H."/>
            <person name="Osonoe T."/>
            <person name="Kikuchi H."/>
            <person name="Shiba T."/>
            <person name="Sakaki Y."/>
            <person name="Hattori M."/>
        </authorList>
    </citation>
    <scope>NUCLEOTIDE SEQUENCE [LARGE SCALE GENOMIC DNA]</scope>
    <source>
        <strain evidence="4">ATCC 31267 / DSM 46492 / JCM 5070 / NBRC 14893 / NCIMB 12804 / NRRL 8165 / MA-4680</strain>
    </source>
</reference>
<reference evidence="3 4" key="2">
    <citation type="journal article" date="2003" name="Nat. Biotechnol.">
        <title>Complete genome sequence and comparative analysis of the industrial microorganism Streptomyces avermitilis.</title>
        <authorList>
            <person name="Ikeda H."/>
            <person name="Ishikawa J."/>
            <person name="Hanamoto A."/>
            <person name="Shinose M."/>
            <person name="Kikuchi H."/>
            <person name="Shiba T."/>
            <person name="Sakaki Y."/>
            <person name="Hattori M."/>
            <person name="Omura S."/>
        </authorList>
    </citation>
    <scope>NUCLEOTIDE SEQUENCE [LARGE SCALE GENOMIC DNA]</scope>
    <source>
        <strain evidence="4">ATCC 31267 / DSM 46492 / JCM 5070 / NBRC 14893 / NCIMB 12804 / NRRL 8165 / MA-4680</strain>
    </source>
</reference>
<gene>
    <name evidence="3" type="ORF">SAVERM_472</name>
</gene>
<dbReference type="GO" id="GO:0043565">
    <property type="term" value="F:sequence-specific DNA binding"/>
    <property type="evidence" value="ECO:0007669"/>
    <property type="project" value="InterPro"/>
</dbReference>
<organism evidence="3 4">
    <name type="scientific">Streptomyces avermitilis (strain ATCC 31267 / DSM 46492 / JCM 5070 / NBRC 14893 / NCIMB 12804 / NRRL 8165 / MA-4680)</name>
    <dbReference type="NCBI Taxonomy" id="227882"/>
    <lineage>
        <taxon>Bacteria</taxon>
        <taxon>Bacillati</taxon>
        <taxon>Actinomycetota</taxon>
        <taxon>Actinomycetes</taxon>
        <taxon>Kitasatosporales</taxon>
        <taxon>Streptomycetaceae</taxon>
        <taxon>Streptomyces</taxon>
    </lineage>
</organism>
<dbReference type="HOGENOM" id="CLU_764853_0_0_11"/>
<feature type="domain" description="HTH araC/xylS-type" evidence="2">
    <location>
        <begin position="80"/>
        <end position="154"/>
    </location>
</feature>
<evidence type="ECO:0000259" key="2">
    <source>
        <dbReference type="PROSITE" id="PS01124"/>
    </source>
</evidence>
<protein>
    <submittedName>
        <fullName evidence="3">Regulatory protein</fullName>
    </submittedName>
</protein>
<dbReference type="GO" id="GO:0003700">
    <property type="term" value="F:DNA-binding transcription factor activity"/>
    <property type="evidence" value="ECO:0007669"/>
    <property type="project" value="InterPro"/>
</dbReference>
<evidence type="ECO:0000313" key="3">
    <source>
        <dbReference type="EMBL" id="BAC68182.1"/>
    </source>
</evidence>
<feature type="region of interest" description="Disordered" evidence="1">
    <location>
        <begin position="1"/>
        <end position="24"/>
    </location>
</feature>
<feature type="region of interest" description="Disordered" evidence="1">
    <location>
        <begin position="247"/>
        <end position="318"/>
    </location>
</feature>
<dbReference type="PROSITE" id="PS01124">
    <property type="entry name" value="HTH_ARAC_FAMILY_2"/>
    <property type="match status" value="1"/>
</dbReference>
<proteinExistence type="predicted"/>
<dbReference type="Gene3D" id="1.10.10.60">
    <property type="entry name" value="Homeodomain-like"/>
    <property type="match status" value="1"/>
</dbReference>
<dbReference type="EMBL" id="BA000030">
    <property type="protein sequence ID" value="BAC68182.1"/>
    <property type="molecule type" value="Genomic_DNA"/>
</dbReference>
<dbReference type="InterPro" id="IPR018060">
    <property type="entry name" value="HTH_AraC"/>
</dbReference>
<dbReference type="AlphaFoldDB" id="Q82QN3"/>
<dbReference type="Proteomes" id="UP000000428">
    <property type="component" value="Chromosome"/>
</dbReference>
<feature type="compositionally biased region" description="Basic residues" evidence="1">
    <location>
        <begin position="306"/>
        <end position="318"/>
    </location>
</feature>